<dbReference type="Proteomes" id="UP000198994">
    <property type="component" value="Unassembled WGS sequence"/>
</dbReference>
<keyword evidence="3" id="KW-1003">Cell membrane</keyword>
<evidence type="ECO:0000256" key="5">
    <source>
        <dbReference type="ARBA" id="ARBA00022989"/>
    </source>
</evidence>
<evidence type="ECO:0000313" key="9">
    <source>
        <dbReference type="EMBL" id="SDF54241.1"/>
    </source>
</evidence>
<dbReference type="InterPro" id="IPR000515">
    <property type="entry name" value="MetI-like"/>
</dbReference>
<name>A0A1G7LXW8_9RHOB</name>
<protein>
    <submittedName>
        <fullName evidence="9">Multiple sugar transport system permease protein</fullName>
    </submittedName>
</protein>
<dbReference type="InterPro" id="IPR050901">
    <property type="entry name" value="BP-dep_ABC_trans_perm"/>
</dbReference>
<keyword evidence="4 7" id="KW-0812">Transmembrane</keyword>
<evidence type="ECO:0000256" key="4">
    <source>
        <dbReference type="ARBA" id="ARBA00022692"/>
    </source>
</evidence>
<gene>
    <name evidence="9" type="ORF">SAMN04488105_1286</name>
</gene>
<evidence type="ECO:0000256" key="7">
    <source>
        <dbReference type="RuleBase" id="RU363032"/>
    </source>
</evidence>
<comment type="subcellular location">
    <subcellularLocation>
        <location evidence="1 7">Cell membrane</location>
        <topology evidence="1 7">Multi-pass membrane protein</topology>
    </subcellularLocation>
</comment>
<evidence type="ECO:0000313" key="10">
    <source>
        <dbReference type="Proteomes" id="UP000198994"/>
    </source>
</evidence>
<dbReference type="PANTHER" id="PTHR32243">
    <property type="entry name" value="MALTOSE TRANSPORT SYSTEM PERMEASE-RELATED"/>
    <property type="match status" value="1"/>
</dbReference>
<feature type="transmembrane region" description="Helical" evidence="7">
    <location>
        <begin position="110"/>
        <end position="132"/>
    </location>
</feature>
<dbReference type="GO" id="GO:0055085">
    <property type="term" value="P:transmembrane transport"/>
    <property type="evidence" value="ECO:0007669"/>
    <property type="project" value="InterPro"/>
</dbReference>
<evidence type="ECO:0000259" key="8">
    <source>
        <dbReference type="PROSITE" id="PS50928"/>
    </source>
</evidence>
<dbReference type="PANTHER" id="PTHR32243:SF18">
    <property type="entry name" value="INNER MEMBRANE ABC TRANSPORTER PERMEASE PROTEIN YCJP"/>
    <property type="match status" value="1"/>
</dbReference>
<evidence type="ECO:0000256" key="3">
    <source>
        <dbReference type="ARBA" id="ARBA00022475"/>
    </source>
</evidence>
<comment type="similarity">
    <text evidence="7">Belongs to the binding-protein-dependent transport system permease family.</text>
</comment>
<dbReference type="GO" id="GO:0005886">
    <property type="term" value="C:plasma membrane"/>
    <property type="evidence" value="ECO:0007669"/>
    <property type="project" value="UniProtKB-SubCell"/>
</dbReference>
<dbReference type="CDD" id="cd06261">
    <property type="entry name" value="TM_PBP2"/>
    <property type="match status" value="1"/>
</dbReference>
<feature type="transmembrane region" description="Helical" evidence="7">
    <location>
        <begin position="241"/>
        <end position="262"/>
    </location>
</feature>
<proteinExistence type="inferred from homology"/>
<dbReference type="EMBL" id="FNAV01000028">
    <property type="protein sequence ID" value="SDF54241.1"/>
    <property type="molecule type" value="Genomic_DNA"/>
</dbReference>
<feature type="transmembrane region" description="Helical" evidence="7">
    <location>
        <begin position="184"/>
        <end position="209"/>
    </location>
</feature>
<dbReference type="InterPro" id="IPR035906">
    <property type="entry name" value="MetI-like_sf"/>
</dbReference>
<keyword evidence="5 7" id="KW-1133">Transmembrane helix</keyword>
<evidence type="ECO:0000256" key="2">
    <source>
        <dbReference type="ARBA" id="ARBA00022448"/>
    </source>
</evidence>
<dbReference type="OrthoDB" id="9815445at2"/>
<feature type="domain" description="ABC transmembrane type-1" evidence="8">
    <location>
        <begin position="72"/>
        <end position="262"/>
    </location>
</feature>
<reference evidence="10" key="1">
    <citation type="submission" date="2016-10" db="EMBL/GenBank/DDBJ databases">
        <authorList>
            <person name="Varghese N."/>
            <person name="Submissions S."/>
        </authorList>
    </citation>
    <scope>NUCLEOTIDE SEQUENCE [LARGE SCALE GENOMIC DNA]</scope>
    <source>
        <strain evidence="10">DSM 10146</strain>
    </source>
</reference>
<evidence type="ECO:0000256" key="1">
    <source>
        <dbReference type="ARBA" id="ARBA00004651"/>
    </source>
</evidence>
<accession>A0A1G7LXW8</accession>
<keyword evidence="6 7" id="KW-0472">Membrane</keyword>
<dbReference type="STRING" id="282683.SAMN04488105_1286"/>
<dbReference type="PROSITE" id="PS50928">
    <property type="entry name" value="ABC_TM1"/>
    <property type="match status" value="1"/>
</dbReference>
<organism evidence="9 10">
    <name type="scientific">Salipiger thiooxidans</name>
    <dbReference type="NCBI Taxonomy" id="282683"/>
    <lineage>
        <taxon>Bacteria</taxon>
        <taxon>Pseudomonadati</taxon>
        <taxon>Pseudomonadota</taxon>
        <taxon>Alphaproteobacteria</taxon>
        <taxon>Rhodobacterales</taxon>
        <taxon>Roseobacteraceae</taxon>
        <taxon>Salipiger</taxon>
    </lineage>
</organism>
<keyword evidence="9" id="KW-0762">Sugar transport</keyword>
<sequence length="276" mass="29820">MRDTSTAFRVKKALGYAMMLAFLGFSLLPVVWVVLLSLRPATALFEPIWESPAAWTLDNIRSIARSDFPAALLNSFITAGSSTLLALLVGVPGAFALSKRRASNKFFASWLLLLLRMAPPVGFVIPLFLVYVRAGLIDTYAGLIFAYTSLTLPFVVWSMWTSFNQIPDELVEAGLMDGASLGRVLWRIVIPAARPGLVAAGVLSFLLAWNDFFFSLIITRSDTTTAPVAVMNFVSYASVDWGAIAVASIALTLPIVPIIVLANKYIVQSLGGAVKG</sequence>
<evidence type="ECO:0000256" key="6">
    <source>
        <dbReference type="ARBA" id="ARBA00023136"/>
    </source>
</evidence>
<keyword evidence="10" id="KW-1185">Reference proteome</keyword>
<dbReference type="RefSeq" id="WP_089963930.1">
    <property type="nucleotide sequence ID" value="NZ_FNAV01000028.1"/>
</dbReference>
<dbReference type="Gene3D" id="1.10.3720.10">
    <property type="entry name" value="MetI-like"/>
    <property type="match status" value="1"/>
</dbReference>
<feature type="transmembrane region" description="Helical" evidence="7">
    <location>
        <begin position="144"/>
        <end position="163"/>
    </location>
</feature>
<keyword evidence="2 7" id="KW-0813">Transport</keyword>
<dbReference type="Pfam" id="PF00528">
    <property type="entry name" value="BPD_transp_1"/>
    <property type="match status" value="1"/>
</dbReference>
<dbReference type="SUPFAM" id="SSF161098">
    <property type="entry name" value="MetI-like"/>
    <property type="match status" value="1"/>
</dbReference>
<feature type="transmembrane region" description="Helical" evidence="7">
    <location>
        <begin position="76"/>
        <end position="98"/>
    </location>
</feature>
<dbReference type="AlphaFoldDB" id="A0A1G7LXW8"/>